<proteinExistence type="predicted"/>
<gene>
    <name evidence="1" type="ORF">CRENPOLYSF1_1130006</name>
</gene>
<dbReference type="EMBL" id="FUKI01000017">
    <property type="protein sequence ID" value="SJM89543.1"/>
    <property type="molecule type" value="Genomic_DNA"/>
</dbReference>
<organism evidence="1 2">
    <name type="scientific">Crenothrix polyspora</name>
    <dbReference type="NCBI Taxonomy" id="360316"/>
    <lineage>
        <taxon>Bacteria</taxon>
        <taxon>Pseudomonadati</taxon>
        <taxon>Pseudomonadota</taxon>
        <taxon>Gammaproteobacteria</taxon>
        <taxon>Methylococcales</taxon>
        <taxon>Crenotrichaceae</taxon>
        <taxon>Crenothrix</taxon>
    </lineage>
</organism>
<dbReference type="AlphaFoldDB" id="A0A1R4GZW5"/>
<evidence type="ECO:0000313" key="1">
    <source>
        <dbReference type="EMBL" id="SJM89543.1"/>
    </source>
</evidence>
<evidence type="ECO:0000313" key="2">
    <source>
        <dbReference type="Proteomes" id="UP000195667"/>
    </source>
</evidence>
<dbReference type="Proteomes" id="UP000195667">
    <property type="component" value="Unassembled WGS sequence"/>
</dbReference>
<name>A0A1R4GZW5_9GAMM</name>
<protein>
    <submittedName>
        <fullName evidence="1">Uncharacterized protein</fullName>
    </submittedName>
</protein>
<sequence length="40" mass="4797">MLRMPLRKKAPRYLGHNPESIVHHENLVKARWNGYKKAQK</sequence>
<accession>A0A1R4GZW5</accession>
<reference evidence="2" key="1">
    <citation type="submission" date="2017-02" db="EMBL/GenBank/DDBJ databases">
        <authorList>
            <person name="Daims H."/>
        </authorList>
    </citation>
    <scope>NUCLEOTIDE SEQUENCE [LARGE SCALE GENOMIC DNA]</scope>
</reference>
<keyword evidence="2" id="KW-1185">Reference proteome</keyword>